<dbReference type="GO" id="GO:0016126">
    <property type="term" value="P:sterol biosynthetic process"/>
    <property type="evidence" value="ECO:0007669"/>
    <property type="project" value="UniProtKB-KW"/>
</dbReference>
<keyword evidence="14" id="KW-1185">Reference proteome</keyword>
<proteinExistence type="inferred from homology"/>
<evidence type="ECO:0000256" key="3">
    <source>
        <dbReference type="ARBA" id="ARBA00012978"/>
    </source>
</evidence>
<feature type="active site" description="Proton donor/acceptor" evidence="9">
    <location>
        <position position="91"/>
    </location>
</feature>
<dbReference type="GO" id="GO:0006084">
    <property type="term" value="P:acetyl-CoA metabolic process"/>
    <property type="evidence" value="ECO:0007669"/>
    <property type="project" value="InterPro"/>
</dbReference>
<feature type="binding site" evidence="10">
    <location>
        <position position="217"/>
    </location>
    <ligand>
        <name>CoA</name>
        <dbReference type="ChEBI" id="CHEBI:57287"/>
    </ligand>
</feature>
<keyword evidence="11" id="KW-0753">Steroid metabolism</keyword>
<dbReference type="NCBIfam" id="TIGR01833">
    <property type="entry name" value="HMG-CoA-S_euk"/>
    <property type="match status" value="1"/>
</dbReference>
<feature type="domain" description="Hydroxymethylglutaryl-coenzyme A synthase N-terminal" evidence="12">
    <location>
        <begin position="11"/>
        <end position="182"/>
    </location>
</feature>
<reference evidence="15" key="1">
    <citation type="submission" date="2022-11" db="UniProtKB">
        <authorList>
            <consortium name="WormBaseParasite"/>
        </authorList>
    </citation>
    <scope>IDENTIFICATION</scope>
</reference>
<feature type="binding site" evidence="10">
    <location>
        <position position="265"/>
    </location>
    <ligand>
        <name>CoA</name>
        <dbReference type="ChEBI" id="CHEBI:57287"/>
    </ligand>
</feature>
<organism evidence="14 15">
    <name type="scientific">Plectus sambesii</name>
    <dbReference type="NCBI Taxonomy" id="2011161"/>
    <lineage>
        <taxon>Eukaryota</taxon>
        <taxon>Metazoa</taxon>
        <taxon>Ecdysozoa</taxon>
        <taxon>Nematoda</taxon>
        <taxon>Chromadorea</taxon>
        <taxon>Plectida</taxon>
        <taxon>Plectina</taxon>
        <taxon>Plectoidea</taxon>
        <taxon>Plectidae</taxon>
        <taxon>Plectus</taxon>
    </lineage>
</organism>
<feature type="domain" description="Hydroxymethylglutaryl-coenzyme A synthase C-terminal" evidence="13">
    <location>
        <begin position="184"/>
        <end position="463"/>
    </location>
</feature>
<dbReference type="Pfam" id="PF08540">
    <property type="entry name" value="HMG_CoA_synt_C"/>
    <property type="match status" value="1"/>
</dbReference>
<evidence type="ECO:0000256" key="5">
    <source>
        <dbReference type="ARBA" id="ARBA00022955"/>
    </source>
</evidence>
<keyword evidence="11" id="KW-1207">Sterol metabolism</keyword>
<sequence>MPLKNLSTAVKDVGIHAMEVYFPRTYVEQVELEAFDGASPGKYTVGLGQQQMGFCADQEDIQSFCLTVTANLLKKHQIDPKTVGFLAVGTETIVDKSKSVKTQLMQLFPDNSDIEGVDVTNACFGGTQTVFHAVDWVYANHSLLESRWAIAVMGDIAVYDAGPVRCCGGAGAVALLIGPNAPLAFDRGLRAVHMQNVYDFYKPQMNSEYAVVDGRLSIQSYLMALDSCYQLYKAKHAQLHDGVPVDLSSFEAVVFHSPYTRLVQKGFGRLAFHDFLAGRSGHLTNIDELLPFRDTPLDATYGERTFEKATLAASESLFKQKTDPSLLIARRNGNMYTASLYGGLCSLLFNRSPAELAGQQILLFSYGSGSAAAMYSLRVSPDAQALSSLRASAVDAAFRLQQRVKVTPQAFTQALQMRETMMGKSSYEPQALRSDSGEGMQFGMFPDTFYLTKIDEKFRRHYEQIAAAAAAA</sequence>
<evidence type="ECO:0000256" key="4">
    <source>
        <dbReference type="ARBA" id="ARBA00022679"/>
    </source>
</evidence>
<evidence type="ECO:0000256" key="7">
    <source>
        <dbReference type="ARBA" id="ARBA00049887"/>
    </source>
</evidence>
<evidence type="ECO:0000313" key="14">
    <source>
        <dbReference type="Proteomes" id="UP000887566"/>
    </source>
</evidence>
<dbReference type="WBParaSite" id="PSAMB.scaffold7363size7764.g29966.t1">
    <property type="protein sequence ID" value="PSAMB.scaffold7363size7764.g29966.t1"/>
    <property type="gene ID" value="PSAMB.scaffold7363size7764.g29966"/>
</dbReference>
<dbReference type="GO" id="GO:0004421">
    <property type="term" value="F:hydroxymethylglutaryl-CoA synthase activity"/>
    <property type="evidence" value="ECO:0007669"/>
    <property type="project" value="UniProtKB-EC"/>
</dbReference>
<dbReference type="SUPFAM" id="SSF53901">
    <property type="entry name" value="Thiolase-like"/>
    <property type="match status" value="2"/>
</dbReference>
<evidence type="ECO:0000313" key="15">
    <source>
        <dbReference type="WBParaSite" id="PSAMB.scaffold7363size7764.g29966.t1"/>
    </source>
</evidence>
<keyword evidence="5 11" id="KW-0752">Steroid biosynthesis</keyword>
<evidence type="ECO:0000259" key="12">
    <source>
        <dbReference type="Pfam" id="PF01154"/>
    </source>
</evidence>
<feature type="active site" description="Acyl-thioester intermediate" evidence="9">
    <location>
        <position position="123"/>
    </location>
</feature>
<evidence type="ECO:0000259" key="13">
    <source>
        <dbReference type="Pfam" id="PF08540"/>
    </source>
</evidence>
<dbReference type="CDD" id="cd00827">
    <property type="entry name" value="init_cond_enzymes"/>
    <property type="match status" value="1"/>
</dbReference>
<keyword evidence="11" id="KW-0444">Lipid biosynthesis</keyword>
<keyword evidence="4 11" id="KW-0808">Transferase</keyword>
<dbReference type="PANTHER" id="PTHR43323">
    <property type="entry name" value="3-HYDROXY-3-METHYLGLUTARYL COENZYME A SYNTHASE"/>
    <property type="match status" value="1"/>
</dbReference>
<dbReference type="InterPro" id="IPR000590">
    <property type="entry name" value="HMG_CoA_synt_AS"/>
</dbReference>
<feature type="active site" description="Proton donor/acceptor" evidence="9">
    <location>
        <position position="256"/>
    </location>
</feature>
<keyword evidence="11" id="KW-0443">Lipid metabolism</keyword>
<evidence type="ECO:0000256" key="2">
    <source>
        <dbReference type="ARBA" id="ARBA00007061"/>
    </source>
</evidence>
<dbReference type="InterPro" id="IPR010122">
    <property type="entry name" value="HMG_CoA_synthase_euk"/>
</dbReference>
<keyword evidence="6 11" id="KW-0756">Sterol biosynthesis</keyword>
<comment type="similarity">
    <text evidence="2 11">Belongs to the thiolase-like superfamily. HMG-CoA synthase family.</text>
</comment>
<dbReference type="AlphaFoldDB" id="A0A914XC21"/>
<dbReference type="Proteomes" id="UP000887566">
    <property type="component" value="Unplaced"/>
</dbReference>
<protein>
    <recommendedName>
        <fullName evidence="3 11">Hydroxymethylglutaryl-CoA synthase</fullName>
        <shortName evidence="11">HMG-CoA synthase</shortName>
        <ecNumber evidence="3 11">2.3.3.10</ecNumber>
    </recommendedName>
    <alternativeName>
        <fullName evidence="11">3-hydroxy-3-methylglutaryl coenzyme A synthase</fullName>
    </alternativeName>
</protein>
<dbReference type="InterPro" id="IPR013746">
    <property type="entry name" value="HMG_CoA_synt_C_dom"/>
</dbReference>
<dbReference type="FunFam" id="3.40.47.10:FF:000008">
    <property type="entry name" value="3-hydroxy-3-methylglutaryl coenzyme A synthase"/>
    <property type="match status" value="1"/>
</dbReference>
<dbReference type="InterPro" id="IPR016039">
    <property type="entry name" value="Thiolase-like"/>
</dbReference>
<evidence type="ECO:0000256" key="1">
    <source>
        <dbReference type="ARBA" id="ARBA00005218"/>
    </source>
</evidence>
<comment type="function">
    <text evidence="11">Catalyzes the condensation of acetyl-CoA with acetoacetyl-CoA to form HMG-CoA.</text>
</comment>
<evidence type="ECO:0000256" key="6">
    <source>
        <dbReference type="ARBA" id="ARBA00023011"/>
    </source>
</evidence>
<dbReference type="GO" id="GO:0010142">
    <property type="term" value="P:farnesyl diphosphate biosynthetic process, mevalonate pathway"/>
    <property type="evidence" value="ECO:0007669"/>
    <property type="project" value="InterPro"/>
</dbReference>
<dbReference type="Gene3D" id="3.40.47.10">
    <property type="match status" value="1"/>
</dbReference>
<dbReference type="PANTHER" id="PTHR43323:SF2">
    <property type="entry name" value="HYDROXYMETHYLGLUTARYL-COA SYNTHASE"/>
    <property type="match status" value="1"/>
</dbReference>
<comment type="function">
    <text evidence="8">This enzyme condenses acetyl-CoA with acetoacetyl-CoA to form HMG-CoA, which is the substrate for HMG-CoA reductase.</text>
</comment>
<accession>A0A914XC21</accession>
<evidence type="ECO:0000256" key="11">
    <source>
        <dbReference type="RuleBase" id="RU364071"/>
    </source>
</evidence>
<name>A0A914XC21_9BILA</name>
<evidence type="ECO:0000256" key="10">
    <source>
        <dbReference type="PIRSR" id="PIRSR610122-2"/>
    </source>
</evidence>
<comment type="catalytic activity">
    <reaction evidence="7">
        <text>acetoacetyl-CoA + acetyl-CoA + H2O = (3S)-3-hydroxy-3-methylglutaryl-CoA + CoA + H(+)</text>
        <dbReference type="Rhea" id="RHEA:10188"/>
        <dbReference type="ChEBI" id="CHEBI:15377"/>
        <dbReference type="ChEBI" id="CHEBI:15378"/>
        <dbReference type="ChEBI" id="CHEBI:43074"/>
        <dbReference type="ChEBI" id="CHEBI:57286"/>
        <dbReference type="ChEBI" id="CHEBI:57287"/>
        <dbReference type="ChEBI" id="CHEBI:57288"/>
        <dbReference type="EC" id="2.3.3.10"/>
    </reaction>
    <physiologicalReaction direction="left-to-right" evidence="7">
        <dbReference type="Rhea" id="RHEA:10189"/>
    </physiologicalReaction>
</comment>
<comment type="pathway">
    <text evidence="1 11">Metabolic intermediate biosynthesis; (R)-mevalonate biosynthesis; (R)-mevalonate from acetyl-CoA: step 2/3.</text>
</comment>
<dbReference type="EC" id="2.3.3.10" evidence="3 11"/>
<evidence type="ECO:0000256" key="8">
    <source>
        <dbReference type="ARBA" id="ARBA00056639"/>
    </source>
</evidence>
<dbReference type="InterPro" id="IPR013528">
    <property type="entry name" value="HMG_CoA_synth_N"/>
</dbReference>
<evidence type="ECO:0000256" key="9">
    <source>
        <dbReference type="PIRSR" id="PIRSR610122-1"/>
    </source>
</evidence>
<dbReference type="PROSITE" id="PS01226">
    <property type="entry name" value="HMG_COA_SYNTHASE"/>
    <property type="match status" value="1"/>
</dbReference>
<dbReference type="Pfam" id="PF01154">
    <property type="entry name" value="HMG_CoA_synt_N"/>
    <property type="match status" value="1"/>
</dbReference>